<evidence type="ECO:0000256" key="2">
    <source>
        <dbReference type="SAM" id="Phobius"/>
    </source>
</evidence>
<reference evidence="4 5" key="1">
    <citation type="submission" date="2019-04" db="EMBL/GenBank/DDBJ databases">
        <authorList>
            <person name="Embree M."/>
            <person name="Gaffney J.R."/>
        </authorList>
    </citation>
    <scope>NUCLEOTIDE SEQUENCE [LARGE SCALE GENOMIC DNA]</scope>
    <source>
        <strain evidence="4 5">JE7A12</strain>
    </source>
</reference>
<dbReference type="EMBL" id="CP039381">
    <property type="protein sequence ID" value="QCT07015.1"/>
    <property type="molecule type" value="Genomic_DNA"/>
</dbReference>
<dbReference type="InterPro" id="IPR026870">
    <property type="entry name" value="Zinc_ribbon_dom"/>
</dbReference>
<evidence type="ECO:0000313" key="4">
    <source>
        <dbReference type="EMBL" id="QCT07015.1"/>
    </source>
</evidence>
<gene>
    <name evidence="4" type="ORF">E5Z56_06400</name>
</gene>
<feature type="domain" description="Zinc-ribbon" evidence="3">
    <location>
        <begin position="3"/>
        <end position="23"/>
    </location>
</feature>
<sequence>MICKNCGFQNPEGAKFCASCGQKIEMSNPIPQNNIPENNTQQNNIPQNNAQQNSVTQNNNQHNSVHQNNVPQGNFVHQGNVKQNNVPENNIPNNYNPQGNVPKGNIPNNYNPQNNMPNNNIPQGNVPNNIPNNYNPQNNMPQGNFQPQNGMPQNGMPQFNNFPNQGVNQTVIDPITGQPVKNNNFKKHLPLIIGIAGGVVAVIVAIVIVFSVIGNSGINSVLNNLEDGINDKNVESIKKCVPEFMVKDMDISQSDIDDMFGVSDKYSFEINFDVKSEEDVTDSNCSEANNYTWKEYIQDRYENYDGYDGGEVQEVTKAKVKYDIDFDNDTANAIAGLASLGENDLTKDIYFVKYDGSWYLFEM</sequence>
<keyword evidence="5" id="KW-1185">Reference proteome</keyword>
<name>A0A4P8XV87_9FIRM</name>
<feature type="compositionally biased region" description="Low complexity" evidence="1">
    <location>
        <begin position="29"/>
        <end position="69"/>
    </location>
</feature>
<evidence type="ECO:0000313" key="5">
    <source>
        <dbReference type="Proteomes" id="UP000301475"/>
    </source>
</evidence>
<keyword evidence="2" id="KW-0472">Membrane</keyword>
<organism evidence="4 5">
    <name type="scientific">Ruminococcus bovis</name>
    <dbReference type="NCBI Taxonomy" id="2564099"/>
    <lineage>
        <taxon>Bacteria</taxon>
        <taxon>Bacillati</taxon>
        <taxon>Bacillota</taxon>
        <taxon>Clostridia</taxon>
        <taxon>Eubacteriales</taxon>
        <taxon>Oscillospiraceae</taxon>
        <taxon>Ruminococcus</taxon>
    </lineage>
</organism>
<feature type="region of interest" description="Disordered" evidence="1">
    <location>
        <begin position="29"/>
        <end position="104"/>
    </location>
</feature>
<accession>A0A4P8XV87</accession>
<dbReference type="KEGG" id="ruj:E5Z56_06400"/>
<evidence type="ECO:0000259" key="3">
    <source>
        <dbReference type="Pfam" id="PF13240"/>
    </source>
</evidence>
<evidence type="ECO:0000256" key="1">
    <source>
        <dbReference type="SAM" id="MobiDB-lite"/>
    </source>
</evidence>
<dbReference type="OrthoDB" id="9815925at2"/>
<feature type="compositionally biased region" description="Polar residues" evidence="1">
    <location>
        <begin position="70"/>
        <end position="83"/>
    </location>
</feature>
<keyword evidence="2" id="KW-1133">Transmembrane helix</keyword>
<dbReference type="Proteomes" id="UP000301475">
    <property type="component" value="Chromosome"/>
</dbReference>
<keyword evidence="2" id="KW-0812">Transmembrane</keyword>
<feature type="compositionally biased region" description="Low complexity" evidence="1">
    <location>
        <begin position="84"/>
        <end position="104"/>
    </location>
</feature>
<dbReference type="AlphaFoldDB" id="A0A4P8XV87"/>
<feature type="transmembrane region" description="Helical" evidence="2">
    <location>
        <begin position="191"/>
        <end position="213"/>
    </location>
</feature>
<dbReference type="RefSeq" id="WP_138157083.1">
    <property type="nucleotide sequence ID" value="NZ_CP039381.1"/>
</dbReference>
<proteinExistence type="predicted"/>
<protein>
    <submittedName>
        <fullName evidence="4">Zinc ribbon domain-containing protein</fullName>
    </submittedName>
</protein>
<dbReference type="Pfam" id="PF13240">
    <property type="entry name" value="Zn_Ribbon_1"/>
    <property type="match status" value="1"/>
</dbReference>